<evidence type="ECO:0000256" key="5">
    <source>
        <dbReference type="ARBA" id="ARBA00048391"/>
    </source>
</evidence>
<dbReference type="InterPro" id="IPR050320">
    <property type="entry name" value="N5-glutamine_MTase"/>
</dbReference>
<dbReference type="InterPro" id="IPR004556">
    <property type="entry name" value="HemK-like"/>
</dbReference>
<dbReference type="SUPFAM" id="SSF53335">
    <property type="entry name" value="S-adenosyl-L-methionine-dependent methyltransferases"/>
    <property type="match status" value="1"/>
</dbReference>
<dbReference type="Gene3D" id="3.40.50.150">
    <property type="entry name" value="Vaccinia Virus protein VP39"/>
    <property type="match status" value="1"/>
</dbReference>
<dbReference type="CDD" id="cd02440">
    <property type="entry name" value="AdoMet_MTases"/>
    <property type="match status" value="1"/>
</dbReference>
<dbReference type="Pfam" id="PF05175">
    <property type="entry name" value="MTS"/>
    <property type="match status" value="1"/>
</dbReference>
<dbReference type="EC" id="2.1.1.297" evidence="1"/>
<comment type="catalytic activity">
    <reaction evidence="5">
        <text>L-glutaminyl-[peptide chain release factor] + S-adenosyl-L-methionine = N(5)-methyl-L-glutaminyl-[peptide chain release factor] + S-adenosyl-L-homocysteine + H(+)</text>
        <dbReference type="Rhea" id="RHEA:42896"/>
        <dbReference type="Rhea" id="RHEA-COMP:10271"/>
        <dbReference type="Rhea" id="RHEA-COMP:10272"/>
        <dbReference type="ChEBI" id="CHEBI:15378"/>
        <dbReference type="ChEBI" id="CHEBI:30011"/>
        <dbReference type="ChEBI" id="CHEBI:57856"/>
        <dbReference type="ChEBI" id="CHEBI:59789"/>
        <dbReference type="ChEBI" id="CHEBI:61891"/>
        <dbReference type="EC" id="2.1.1.297"/>
    </reaction>
</comment>
<keyword evidence="2 8" id="KW-0489">Methyltransferase</keyword>
<evidence type="ECO:0000259" key="6">
    <source>
        <dbReference type="Pfam" id="PF05175"/>
    </source>
</evidence>
<dbReference type="Pfam" id="PF17827">
    <property type="entry name" value="PrmC_N"/>
    <property type="match status" value="1"/>
</dbReference>
<dbReference type="EMBL" id="JACIEK010000001">
    <property type="protein sequence ID" value="MBB3996221.1"/>
    <property type="molecule type" value="Genomic_DNA"/>
</dbReference>
<dbReference type="PANTHER" id="PTHR18895">
    <property type="entry name" value="HEMK METHYLTRANSFERASE"/>
    <property type="match status" value="1"/>
</dbReference>
<sequence length="262" mass="27439">MDTLGLDAAALILRGDGAVSASDHERLEARATRRLGGEPVHRILGRRAFFDHEFALSPETLEPRPDTEVLVLLADEALRASRPAPVFADVGTGTGAIGVSLLALDPARICVAVDLSAGALATAIRNAGLAGTAAHFLPVAGDYLAAFAPASLDAVVSNPPYIPCAEIDGLAPEVRRFDPMLALDGGADGLDAYRRIAAESADGLRAGGDLLFEIGLGQEADVRAICAARGFVWRETRRDLAGIARALWFRRDIDGAEPAKSP</sequence>
<dbReference type="NCBIfam" id="TIGR00536">
    <property type="entry name" value="hemK_fam"/>
    <property type="match status" value="1"/>
</dbReference>
<reference evidence="8 9" key="1">
    <citation type="submission" date="2020-08" db="EMBL/GenBank/DDBJ databases">
        <title>Genomic Encyclopedia of Type Strains, Phase IV (KMG-IV): sequencing the most valuable type-strain genomes for metagenomic binning, comparative biology and taxonomic classification.</title>
        <authorList>
            <person name="Goeker M."/>
        </authorList>
    </citation>
    <scope>NUCLEOTIDE SEQUENCE [LARGE SCALE GENOMIC DNA]</scope>
    <source>
        <strain evidence="8 9">DSM 102238</strain>
    </source>
</reference>
<dbReference type="Gene3D" id="1.10.8.10">
    <property type="entry name" value="DNA helicase RuvA subunit, C-terminal domain"/>
    <property type="match status" value="1"/>
</dbReference>
<keyword evidence="9" id="KW-1185">Reference proteome</keyword>
<dbReference type="GO" id="GO:0102559">
    <property type="term" value="F:peptide chain release factor N(5)-glutamine methyltransferase activity"/>
    <property type="evidence" value="ECO:0007669"/>
    <property type="project" value="UniProtKB-EC"/>
</dbReference>
<dbReference type="Proteomes" id="UP000542776">
    <property type="component" value="Unassembled WGS sequence"/>
</dbReference>
<dbReference type="InterPro" id="IPR019874">
    <property type="entry name" value="RF_methyltr_PrmC"/>
</dbReference>
<evidence type="ECO:0000256" key="4">
    <source>
        <dbReference type="ARBA" id="ARBA00022691"/>
    </source>
</evidence>
<dbReference type="PROSITE" id="PS00092">
    <property type="entry name" value="N6_MTASE"/>
    <property type="match status" value="1"/>
</dbReference>
<dbReference type="GO" id="GO:0032259">
    <property type="term" value="P:methylation"/>
    <property type="evidence" value="ECO:0007669"/>
    <property type="project" value="UniProtKB-KW"/>
</dbReference>
<gene>
    <name evidence="8" type="ORF">GGR04_000042</name>
</gene>
<keyword evidence="4" id="KW-0949">S-adenosyl-L-methionine</keyword>
<dbReference type="NCBIfam" id="TIGR03534">
    <property type="entry name" value="RF_mod_PrmC"/>
    <property type="match status" value="1"/>
</dbReference>
<dbReference type="GO" id="GO:0003676">
    <property type="term" value="F:nucleic acid binding"/>
    <property type="evidence" value="ECO:0007669"/>
    <property type="project" value="InterPro"/>
</dbReference>
<evidence type="ECO:0000256" key="3">
    <source>
        <dbReference type="ARBA" id="ARBA00022679"/>
    </source>
</evidence>
<dbReference type="InterPro" id="IPR029063">
    <property type="entry name" value="SAM-dependent_MTases_sf"/>
</dbReference>
<dbReference type="InterPro" id="IPR007848">
    <property type="entry name" value="Small_mtfrase_dom"/>
</dbReference>
<dbReference type="InterPro" id="IPR002052">
    <property type="entry name" value="DNA_methylase_N6_adenine_CS"/>
</dbReference>
<evidence type="ECO:0000259" key="7">
    <source>
        <dbReference type="Pfam" id="PF17827"/>
    </source>
</evidence>
<evidence type="ECO:0000256" key="1">
    <source>
        <dbReference type="ARBA" id="ARBA00012771"/>
    </source>
</evidence>
<dbReference type="AlphaFoldDB" id="A0A7W6EA34"/>
<organism evidence="8 9">
    <name type="scientific">Aureimonas pseudogalii</name>
    <dbReference type="NCBI Taxonomy" id="1744844"/>
    <lineage>
        <taxon>Bacteria</taxon>
        <taxon>Pseudomonadati</taxon>
        <taxon>Pseudomonadota</taxon>
        <taxon>Alphaproteobacteria</taxon>
        <taxon>Hyphomicrobiales</taxon>
        <taxon>Aurantimonadaceae</taxon>
        <taxon>Aureimonas</taxon>
    </lineage>
</organism>
<accession>A0A7W6EA34</accession>
<dbReference type="InterPro" id="IPR040758">
    <property type="entry name" value="PrmC_N"/>
</dbReference>
<comment type="caution">
    <text evidence="8">The sequence shown here is derived from an EMBL/GenBank/DDBJ whole genome shotgun (WGS) entry which is preliminary data.</text>
</comment>
<feature type="domain" description="Methyltransferase small" evidence="6">
    <location>
        <begin position="86"/>
        <end position="161"/>
    </location>
</feature>
<dbReference type="PANTHER" id="PTHR18895:SF74">
    <property type="entry name" value="MTRF1L RELEASE FACTOR GLUTAMINE METHYLTRANSFERASE"/>
    <property type="match status" value="1"/>
</dbReference>
<evidence type="ECO:0000256" key="2">
    <source>
        <dbReference type="ARBA" id="ARBA00022603"/>
    </source>
</evidence>
<keyword evidence="3 8" id="KW-0808">Transferase</keyword>
<feature type="domain" description="Release factor glutamine methyltransferase N-terminal" evidence="7">
    <location>
        <begin position="2"/>
        <end position="45"/>
    </location>
</feature>
<protein>
    <recommendedName>
        <fullName evidence="1">peptide chain release factor N(5)-glutamine methyltransferase</fullName>
        <ecNumber evidence="1">2.1.1.297</ecNumber>
    </recommendedName>
</protein>
<name>A0A7W6EA34_9HYPH</name>
<evidence type="ECO:0000313" key="8">
    <source>
        <dbReference type="EMBL" id="MBB3996221.1"/>
    </source>
</evidence>
<proteinExistence type="predicted"/>
<evidence type="ECO:0000313" key="9">
    <source>
        <dbReference type="Proteomes" id="UP000542776"/>
    </source>
</evidence>